<dbReference type="InterPro" id="IPR025724">
    <property type="entry name" value="GAG-pre-integrase_dom"/>
</dbReference>
<keyword evidence="4" id="KW-1185">Reference proteome</keyword>
<sequence>MTYDEEFFKDLDRTIVSKVRIGNGECILVKGKDTIAVESCSGTKTITDVLYVPQINQNLFSVGQLLEKGYKILLEDKMCLIKDVSGHDLFKVKMKGKSFSLDLMEEVQVVVSSTINVNELWHKRMGHFNHVALLNMKKHNIVEGLPSMEANLNNCNASQYGKTSWRASQKLQLIHTDLGGPLLELSLNGSKYYILFIDDLTRMCWIYFLIFKSEVVGIFWRFKAWIENQSSYKIQVLRSDNGKEYISYQFNSFCEEAGIEHQFTTPYTPQKNRVSERKNRMIMECRHPISSGDIRTRKWTSVMKGRSS</sequence>
<gene>
    <name evidence="3" type="ORF">KK1_047910</name>
</gene>
<dbReference type="Pfam" id="PF22936">
    <property type="entry name" value="Pol_BBD"/>
    <property type="match status" value="1"/>
</dbReference>
<dbReference type="GO" id="GO:0006508">
    <property type="term" value="P:proteolysis"/>
    <property type="evidence" value="ECO:0007669"/>
    <property type="project" value="UniProtKB-KW"/>
</dbReference>
<reference evidence="3" key="1">
    <citation type="journal article" date="2012" name="Nat. Biotechnol.">
        <title>Draft genome sequence of pigeonpea (Cajanus cajan), an orphan legume crop of resource-poor farmers.</title>
        <authorList>
            <person name="Varshney R.K."/>
            <person name="Chen W."/>
            <person name="Li Y."/>
            <person name="Bharti A.K."/>
            <person name="Saxena R.K."/>
            <person name="Schlueter J.A."/>
            <person name="Donoghue M.T."/>
            <person name="Azam S."/>
            <person name="Fan G."/>
            <person name="Whaley A.M."/>
            <person name="Farmer A.D."/>
            <person name="Sheridan J."/>
            <person name="Iwata A."/>
            <person name="Tuteja R."/>
            <person name="Penmetsa R.V."/>
            <person name="Wu W."/>
            <person name="Upadhyaya H.D."/>
            <person name="Yang S.P."/>
            <person name="Shah T."/>
            <person name="Saxena K.B."/>
            <person name="Michael T."/>
            <person name="McCombie W.R."/>
            <person name="Yang B."/>
            <person name="Zhang G."/>
            <person name="Yang H."/>
            <person name="Wang J."/>
            <person name="Spillane C."/>
            <person name="Cook D.R."/>
            <person name="May G.D."/>
            <person name="Xu X."/>
            <person name="Jackson S.A."/>
        </authorList>
    </citation>
    <scope>NUCLEOTIDE SEQUENCE [LARGE SCALE GENOMIC DNA]</scope>
</reference>
<dbReference type="Pfam" id="PF00665">
    <property type="entry name" value="rve"/>
    <property type="match status" value="1"/>
</dbReference>
<dbReference type="AlphaFoldDB" id="A0A151UHB3"/>
<evidence type="ECO:0000313" key="4">
    <source>
        <dbReference type="Proteomes" id="UP000075243"/>
    </source>
</evidence>
<evidence type="ECO:0000313" key="3">
    <source>
        <dbReference type="EMBL" id="KYP78628.1"/>
    </source>
</evidence>
<dbReference type="PROSITE" id="PS50994">
    <property type="entry name" value="INTEGRASE"/>
    <property type="match status" value="1"/>
</dbReference>
<keyword evidence="1" id="KW-0645">Protease</keyword>
<dbReference type="Gene3D" id="3.30.420.10">
    <property type="entry name" value="Ribonuclease H-like superfamily/Ribonuclease H"/>
    <property type="match status" value="1"/>
</dbReference>
<dbReference type="GO" id="GO:0003676">
    <property type="term" value="F:nucleic acid binding"/>
    <property type="evidence" value="ECO:0007669"/>
    <property type="project" value="InterPro"/>
</dbReference>
<dbReference type="PANTHER" id="PTHR42648">
    <property type="entry name" value="TRANSPOSASE, PUTATIVE-RELATED"/>
    <property type="match status" value="1"/>
</dbReference>
<dbReference type="InterPro" id="IPR001584">
    <property type="entry name" value="Integrase_cat-core"/>
</dbReference>
<dbReference type="InterPro" id="IPR012337">
    <property type="entry name" value="RNaseH-like_sf"/>
</dbReference>
<dbReference type="PANTHER" id="PTHR42648:SF18">
    <property type="entry name" value="RETROTRANSPOSON, UNCLASSIFIED-LIKE PROTEIN"/>
    <property type="match status" value="1"/>
</dbReference>
<dbReference type="OMA" id="INVNELW"/>
<comment type="caution">
    <text evidence="3">The sequence shown here is derived from an EMBL/GenBank/DDBJ whole genome shotgun (WGS) entry which is preliminary data.</text>
</comment>
<dbReference type="Gramene" id="C.cajan_44284.t">
    <property type="protein sequence ID" value="C.cajan_44284.t"/>
    <property type="gene ID" value="C.cajan_44284"/>
</dbReference>
<proteinExistence type="predicted"/>
<accession>A0A151UHB3</accession>
<keyword evidence="1" id="KW-0378">Hydrolase</keyword>
<dbReference type="Proteomes" id="UP000075243">
    <property type="component" value="Unassembled WGS sequence"/>
</dbReference>
<dbReference type="InterPro" id="IPR039537">
    <property type="entry name" value="Retrotran_Ty1/copia-like"/>
</dbReference>
<dbReference type="InterPro" id="IPR054722">
    <property type="entry name" value="PolX-like_BBD"/>
</dbReference>
<name>A0A151UHB3_CAJCA</name>
<protein>
    <submittedName>
        <fullName evidence="3">Retrovirus-related Pol polyprotein from transposon TNT 1-94</fullName>
    </submittedName>
</protein>
<dbReference type="GO" id="GO:0015074">
    <property type="term" value="P:DNA integration"/>
    <property type="evidence" value="ECO:0007669"/>
    <property type="project" value="InterPro"/>
</dbReference>
<evidence type="ECO:0000259" key="2">
    <source>
        <dbReference type="PROSITE" id="PS50994"/>
    </source>
</evidence>
<evidence type="ECO:0000256" key="1">
    <source>
        <dbReference type="ARBA" id="ARBA00022670"/>
    </source>
</evidence>
<dbReference type="SUPFAM" id="SSF53098">
    <property type="entry name" value="Ribonuclease H-like"/>
    <property type="match status" value="1"/>
</dbReference>
<dbReference type="GO" id="GO:0008233">
    <property type="term" value="F:peptidase activity"/>
    <property type="evidence" value="ECO:0007669"/>
    <property type="project" value="UniProtKB-KW"/>
</dbReference>
<organism evidence="3 4">
    <name type="scientific">Cajanus cajan</name>
    <name type="common">Pigeon pea</name>
    <name type="synonym">Cajanus indicus</name>
    <dbReference type="NCBI Taxonomy" id="3821"/>
    <lineage>
        <taxon>Eukaryota</taxon>
        <taxon>Viridiplantae</taxon>
        <taxon>Streptophyta</taxon>
        <taxon>Embryophyta</taxon>
        <taxon>Tracheophyta</taxon>
        <taxon>Spermatophyta</taxon>
        <taxon>Magnoliopsida</taxon>
        <taxon>eudicotyledons</taxon>
        <taxon>Gunneridae</taxon>
        <taxon>Pentapetalae</taxon>
        <taxon>rosids</taxon>
        <taxon>fabids</taxon>
        <taxon>Fabales</taxon>
        <taxon>Fabaceae</taxon>
        <taxon>Papilionoideae</taxon>
        <taxon>50 kb inversion clade</taxon>
        <taxon>NPAAA clade</taxon>
        <taxon>indigoferoid/millettioid clade</taxon>
        <taxon>Phaseoleae</taxon>
        <taxon>Cajanus</taxon>
    </lineage>
</organism>
<dbReference type="InterPro" id="IPR036397">
    <property type="entry name" value="RNaseH_sf"/>
</dbReference>
<feature type="domain" description="Integrase catalytic" evidence="2">
    <location>
        <begin position="166"/>
        <end position="284"/>
    </location>
</feature>
<dbReference type="Pfam" id="PF13976">
    <property type="entry name" value="gag_pre-integrs"/>
    <property type="match status" value="1"/>
</dbReference>
<dbReference type="EMBL" id="AGCT01056114">
    <property type="protein sequence ID" value="KYP78628.1"/>
    <property type="molecule type" value="Genomic_DNA"/>
</dbReference>